<keyword evidence="1" id="KW-1133">Transmembrane helix</keyword>
<feature type="transmembrane region" description="Helical" evidence="1">
    <location>
        <begin position="75"/>
        <end position="95"/>
    </location>
</feature>
<evidence type="ECO:0000313" key="3">
    <source>
        <dbReference type="EMBL" id="BBP49875.1"/>
    </source>
</evidence>
<geneLocation type="plasmid" evidence="2">
    <name>pMY146-rmtE</name>
</geneLocation>
<dbReference type="AlphaFoldDB" id="A0A5S9LW10"/>
<organism evidence="3">
    <name type="scientific">Enterobacter hormaechei subsp. xiangfangensis</name>
    <dbReference type="NCBI Taxonomy" id="1296536"/>
    <lineage>
        <taxon>Bacteria</taxon>
        <taxon>Pseudomonadati</taxon>
        <taxon>Pseudomonadota</taxon>
        <taxon>Gammaproteobacteria</taxon>
        <taxon>Enterobacterales</taxon>
        <taxon>Enterobacteriaceae</taxon>
        <taxon>Enterobacter</taxon>
        <taxon>Enterobacter cloacae complex</taxon>
    </lineage>
</organism>
<proteinExistence type="predicted"/>
<name>A0A5S9LW10_9ENTR</name>
<keyword evidence="1" id="KW-0812">Transmembrane</keyword>
<reference evidence="3" key="2">
    <citation type="submission" date="2019-11" db="EMBL/GenBank/DDBJ databases">
        <title>Complete plasmid sequence of Enterobacter hormaechei subsp. xiangfangensis pMY458-rmtE.</title>
        <authorList>
            <person name="Oshiro S."/>
            <person name="Tada T."/>
            <person name="Kirikae T."/>
        </authorList>
    </citation>
    <scope>NUCLEOTIDE SEQUENCE</scope>
    <source>
        <strain evidence="3">MY458</strain>
        <plasmid evidence="3">pMY458-rmtE</plasmid>
    </source>
</reference>
<geneLocation type="plasmid" evidence="3">
    <name>pMY458-rmtE</name>
</geneLocation>
<evidence type="ECO:0000256" key="1">
    <source>
        <dbReference type="SAM" id="Phobius"/>
    </source>
</evidence>
<dbReference type="EMBL" id="LC511996">
    <property type="protein sequence ID" value="BBP49875.1"/>
    <property type="molecule type" value="Genomic_DNA"/>
</dbReference>
<dbReference type="EMBL" id="LC511995">
    <property type="protein sequence ID" value="BBP49746.1"/>
    <property type="molecule type" value="Genomic_DNA"/>
</dbReference>
<keyword evidence="3" id="KW-0614">Plasmid</keyword>
<accession>A0A5S9LW10</accession>
<evidence type="ECO:0000313" key="2">
    <source>
        <dbReference type="EMBL" id="BBP49746.1"/>
    </source>
</evidence>
<feature type="transmembrane region" description="Helical" evidence="1">
    <location>
        <begin position="140"/>
        <end position="160"/>
    </location>
</feature>
<protein>
    <submittedName>
        <fullName evidence="3">Uncharacterized protein</fullName>
    </submittedName>
</protein>
<dbReference type="RefSeq" id="WP_032627128.1">
    <property type="nucleotide sequence ID" value="NZ_LC511995.1"/>
</dbReference>
<sequence>MSTKTYFQALIISGPDVTHYGNPERPRKKRRGLFGLNKQEICIGSLVGLVEQSIHQKLVTWAIGVLQAIGFGTGLATWSAGAFCIALACMITSWCGSSILSKKSISVGVLAGLVEQTIHAALFAKVTAVLSAIGFAAGPAAWLAGLFCIALPCLVSAAICKLK</sequence>
<reference evidence="2" key="1">
    <citation type="submission" date="2019-11" db="EMBL/GenBank/DDBJ databases">
        <title>Complete plasmid sequence of Enterobacter hormaechei subsp. xiangfangensis pMY146-rmtE.</title>
        <authorList>
            <person name="Oshiro S."/>
            <person name="Tada T."/>
            <person name="Kirikae T."/>
        </authorList>
    </citation>
    <scope>NUCLEOTIDE SEQUENCE</scope>
    <source>
        <strain evidence="2">MY146</strain>
        <plasmid evidence="2">pMY146-rmtE</plasmid>
    </source>
</reference>
<keyword evidence="1" id="KW-0472">Membrane</keyword>
<feature type="transmembrane region" description="Helical" evidence="1">
    <location>
        <begin position="107"/>
        <end position="134"/>
    </location>
</feature>